<evidence type="ECO:0000256" key="1">
    <source>
        <dbReference type="ARBA" id="ARBA00022729"/>
    </source>
</evidence>
<protein>
    <submittedName>
        <fullName evidence="6">Trypsin-like serine protease</fullName>
        <ecNumber evidence="6">3.4.21.-</ecNumber>
    </submittedName>
</protein>
<feature type="domain" description="Peptidase S1" evidence="4">
    <location>
        <begin position="90"/>
        <end position="256"/>
    </location>
</feature>
<dbReference type="OrthoDB" id="3507155at2"/>
<reference evidence="5" key="1">
    <citation type="journal article" date="2012" name="J. Bacteriol.">
        <title>Genome Sequence of Streptomyces auratus Strain AGR0001, a Phoslactomycin-Producing Actinomycete.</title>
        <authorList>
            <person name="Han X."/>
            <person name="Li M."/>
            <person name="Ding Z."/>
            <person name="Zhao J."/>
            <person name="Ji K."/>
            <person name="Wen M."/>
            <person name="Lu T."/>
        </authorList>
    </citation>
    <scope>NUCLEOTIDE SEQUENCE [LARGE SCALE GENOMIC DNA]</scope>
    <source>
        <strain evidence="5">AGR0001</strain>
    </source>
</reference>
<organism evidence="5">
    <name type="scientific">Streptomyces auratus AGR0001</name>
    <dbReference type="NCBI Taxonomy" id="1160718"/>
    <lineage>
        <taxon>Bacteria</taxon>
        <taxon>Bacillati</taxon>
        <taxon>Actinomycetota</taxon>
        <taxon>Actinomycetes</taxon>
        <taxon>Kitasatosporales</taxon>
        <taxon>Streptomycetaceae</taxon>
        <taxon>Streptomyces</taxon>
    </lineage>
</organism>
<dbReference type="SUPFAM" id="SSF50494">
    <property type="entry name" value="Trypsin-like serine proteases"/>
    <property type="match status" value="1"/>
</dbReference>
<name>J2K0I5_9ACTN</name>
<feature type="region of interest" description="Disordered" evidence="2">
    <location>
        <begin position="31"/>
        <end position="78"/>
    </location>
</feature>
<dbReference type="InterPro" id="IPR018114">
    <property type="entry name" value="TRYPSIN_HIS"/>
</dbReference>
<evidence type="ECO:0000313" key="7">
    <source>
        <dbReference type="Proteomes" id="UP000009036"/>
    </source>
</evidence>
<sequence length="289" mass="31061">MRSLARKSVLPLTSVVMLAAAVVGYATEQTDISSGSSLGRSGFGKSGESSQDPQDQDPKATAPADDGNAYTPRRTEQNARVGAVFEKDDSGDHFCTASVVQSPGRNMLITAAHCAYDIDAGSTVDDLVFAPDYRDGDEPTGLWKVKKVIVDDRWAKSQDEDLDVAFLVLDKKSGKQIQDVLGGNTLGIDRGFDNDVKITGYPTSRNTPISCQNRTTKFSDTQLRIQCTDFEGGTSGSPWLADYDPKSHTGTVIGVLGGHEGGGDEDDVSYAAYFDDDIAKLYKHAQDED</sequence>
<evidence type="ECO:0000313" key="6">
    <source>
        <dbReference type="EMBL" id="QTZ93031.1"/>
    </source>
</evidence>
<dbReference type="RefSeq" id="WP_006604396.1">
    <property type="nucleotide sequence ID" value="NZ_CP072931.1"/>
</dbReference>
<dbReference type="eggNOG" id="COG3591">
    <property type="taxonomic scope" value="Bacteria"/>
</dbReference>
<dbReference type="HOGENOM" id="CLU_050832_1_1_11"/>
<dbReference type="Proteomes" id="UP000009036">
    <property type="component" value="Chromosome"/>
</dbReference>
<dbReference type="EMBL" id="CP072931">
    <property type="protein sequence ID" value="QTZ93031.1"/>
    <property type="molecule type" value="Genomic_DNA"/>
</dbReference>
<dbReference type="GO" id="GO:0004252">
    <property type="term" value="F:serine-type endopeptidase activity"/>
    <property type="evidence" value="ECO:0007669"/>
    <property type="project" value="InterPro"/>
</dbReference>
<dbReference type="InterPro" id="IPR050966">
    <property type="entry name" value="Glutamyl_endopeptidase"/>
</dbReference>
<dbReference type="KEGG" id="sauh:SU9_017370"/>
<dbReference type="InterPro" id="IPR043504">
    <property type="entry name" value="Peptidase_S1_PA_chymotrypsin"/>
</dbReference>
<evidence type="ECO:0000256" key="3">
    <source>
        <dbReference type="SAM" id="SignalP"/>
    </source>
</evidence>
<keyword evidence="6" id="KW-0378">Hydrolase</keyword>
<dbReference type="EMBL" id="AJGV01000089">
    <property type="protein sequence ID" value="EJJ06243.1"/>
    <property type="molecule type" value="Genomic_DNA"/>
</dbReference>
<gene>
    <name evidence="6" type="ORF">SU9_017370</name>
    <name evidence="5" type="ORF">SU9_14201</name>
</gene>
<reference evidence="6" key="2">
    <citation type="submission" date="2021-04" db="EMBL/GenBank/DDBJ databases">
        <authorList>
            <person name="Wen M.-L."/>
            <person name="Han X.-L."/>
            <person name="Xiong J."/>
        </authorList>
    </citation>
    <scope>NUCLEOTIDE SEQUENCE</scope>
    <source>
        <strain evidence="6">AGR0001</strain>
    </source>
</reference>
<dbReference type="PROSITE" id="PS00134">
    <property type="entry name" value="TRYPSIN_HIS"/>
    <property type="match status" value="1"/>
</dbReference>
<dbReference type="PANTHER" id="PTHR15462:SF8">
    <property type="entry name" value="SERINE PROTEASE"/>
    <property type="match status" value="1"/>
</dbReference>
<dbReference type="STRING" id="1160718.SU9_14201"/>
<keyword evidence="7" id="KW-1185">Reference proteome</keyword>
<dbReference type="AlphaFoldDB" id="J2K0I5"/>
<evidence type="ECO:0000313" key="5">
    <source>
        <dbReference type="EMBL" id="EJJ06243.1"/>
    </source>
</evidence>
<accession>J2K0I5</accession>
<dbReference type="PANTHER" id="PTHR15462">
    <property type="entry name" value="SERINE PROTEASE"/>
    <property type="match status" value="1"/>
</dbReference>
<dbReference type="PATRIC" id="fig|1160718.3.peg.2874"/>
<feature type="chain" id="PRO_5036284019" evidence="3">
    <location>
        <begin position="20"/>
        <end position="289"/>
    </location>
</feature>
<dbReference type="Pfam" id="PF00089">
    <property type="entry name" value="Trypsin"/>
    <property type="match status" value="1"/>
</dbReference>
<dbReference type="GO" id="GO:0006508">
    <property type="term" value="P:proteolysis"/>
    <property type="evidence" value="ECO:0007669"/>
    <property type="project" value="UniProtKB-KW"/>
</dbReference>
<proteinExistence type="predicted"/>
<dbReference type="InterPro" id="IPR009003">
    <property type="entry name" value="Peptidase_S1_PA"/>
</dbReference>
<dbReference type="EC" id="3.4.21.-" evidence="6"/>
<dbReference type="InterPro" id="IPR001254">
    <property type="entry name" value="Trypsin_dom"/>
</dbReference>
<feature type="signal peptide" evidence="3">
    <location>
        <begin position="1"/>
        <end position="19"/>
    </location>
</feature>
<keyword evidence="6" id="KW-0645">Protease</keyword>
<keyword evidence="1 3" id="KW-0732">Signal</keyword>
<evidence type="ECO:0000259" key="4">
    <source>
        <dbReference type="Pfam" id="PF00089"/>
    </source>
</evidence>
<evidence type="ECO:0000256" key="2">
    <source>
        <dbReference type="SAM" id="MobiDB-lite"/>
    </source>
</evidence>
<dbReference type="Gene3D" id="2.40.10.10">
    <property type="entry name" value="Trypsin-like serine proteases"/>
    <property type="match status" value="2"/>
</dbReference>